<evidence type="ECO:0000256" key="2">
    <source>
        <dbReference type="SAM" id="SignalP"/>
    </source>
</evidence>
<reference evidence="4" key="2">
    <citation type="submission" date="2025-08" db="UniProtKB">
        <authorList>
            <consortium name="RefSeq"/>
        </authorList>
    </citation>
    <scope>IDENTIFICATION</scope>
    <source>
        <tissue evidence="4">Leaf</tissue>
    </source>
</reference>
<keyword evidence="2" id="KW-0732">Signal</keyword>
<keyword evidence="1" id="KW-0472">Membrane</keyword>
<feature type="transmembrane region" description="Helical" evidence="1">
    <location>
        <begin position="39"/>
        <end position="56"/>
    </location>
</feature>
<reference evidence="3" key="1">
    <citation type="journal article" date="2014" name="Nat. Commun.">
        <title>The emerging biofuel crop Camelina sativa retains a highly undifferentiated hexaploid genome structure.</title>
        <authorList>
            <person name="Kagale S."/>
            <person name="Koh C."/>
            <person name="Nixon J."/>
            <person name="Bollina V."/>
            <person name="Clarke W.E."/>
            <person name="Tuteja R."/>
            <person name="Spillane C."/>
            <person name="Robinson S.J."/>
            <person name="Links M.G."/>
            <person name="Clarke C."/>
            <person name="Higgins E.E."/>
            <person name="Huebert T."/>
            <person name="Sharpe A.G."/>
            <person name="Parkin I.A."/>
        </authorList>
    </citation>
    <scope>NUCLEOTIDE SEQUENCE [LARGE SCALE GENOMIC DNA]</scope>
    <source>
        <strain evidence="3">cv. DH55</strain>
    </source>
</reference>
<keyword evidence="1" id="KW-1133">Transmembrane helix</keyword>
<protein>
    <submittedName>
        <fullName evidence="4">Uncharacterized protein LOC104762418</fullName>
    </submittedName>
</protein>
<feature type="chain" id="PRO_5046216350" evidence="2">
    <location>
        <begin position="30"/>
        <end position="177"/>
    </location>
</feature>
<accession>A0ABM0XCR5</accession>
<proteinExistence type="predicted"/>
<evidence type="ECO:0000313" key="4">
    <source>
        <dbReference type="RefSeq" id="XP_010483998.2"/>
    </source>
</evidence>
<evidence type="ECO:0000256" key="1">
    <source>
        <dbReference type="SAM" id="Phobius"/>
    </source>
</evidence>
<feature type="signal peptide" evidence="2">
    <location>
        <begin position="1"/>
        <end position="29"/>
    </location>
</feature>
<evidence type="ECO:0000313" key="3">
    <source>
        <dbReference type="Proteomes" id="UP000694864"/>
    </source>
</evidence>
<name>A0ABM0XCR5_CAMSA</name>
<dbReference type="GeneID" id="104762418"/>
<sequence>MKVSRLWLQALETNLSLILFLLLISAVGSKSVVEDSDNELLTTIVTVLTTLSSKFYQKMRHLRKKMNSVISVKRTETVRLLACLWMLPPMVFDADAPSFRGEIKNHIKSMCQEDDHLYRIFVSSISTPANFVVLLSTKLEEYKQEFDNVRSIWARDYWKACLNGEVLGEDDIIDREN</sequence>
<keyword evidence="1" id="KW-0812">Transmembrane</keyword>
<dbReference type="Proteomes" id="UP000694864">
    <property type="component" value="Chromosome 18"/>
</dbReference>
<organism evidence="3 4">
    <name type="scientific">Camelina sativa</name>
    <name type="common">False flax</name>
    <name type="synonym">Myagrum sativum</name>
    <dbReference type="NCBI Taxonomy" id="90675"/>
    <lineage>
        <taxon>Eukaryota</taxon>
        <taxon>Viridiplantae</taxon>
        <taxon>Streptophyta</taxon>
        <taxon>Embryophyta</taxon>
        <taxon>Tracheophyta</taxon>
        <taxon>Spermatophyta</taxon>
        <taxon>Magnoliopsida</taxon>
        <taxon>eudicotyledons</taxon>
        <taxon>Gunneridae</taxon>
        <taxon>Pentapetalae</taxon>
        <taxon>rosids</taxon>
        <taxon>malvids</taxon>
        <taxon>Brassicales</taxon>
        <taxon>Brassicaceae</taxon>
        <taxon>Camelineae</taxon>
        <taxon>Camelina</taxon>
    </lineage>
</organism>
<dbReference type="RefSeq" id="XP_010483998.2">
    <property type="nucleotide sequence ID" value="XM_010485696.2"/>
</dbReference>
<keyword evidence="3" id="KW-1185">Reference proteome</keyword>
<gene>
    <name evidence="4" type="primary">LOC104762418</name>
</gene>